<keyword evidence="3" id="KW-1185">Reference proteome</keyword>
<evidence type="ECO:0000313" key="3">
    <source>
        <dbReference type="Proteomes" id="UP001501509"/>
    </source>
</evidence>
<comment type="caution">
    <text evidence="2">The sequence shown here is derived from an EMBL/GenBank/DDBJ whole genome shotgun (WGS) entry which is preliminary data.</text>
</comment>
<dbReference type="PANTHER" id="PTHR35525:SF3">
    <property type="entry name" value="BLL6575 PROTEIN"/>
    <property type="match status" value="1"/>
</dbReference>
<reference evidence="2 3" key="1">
    <citation type="journal article" date="2019" name="Int. J. Syst. Evol. Microbiol.">
        <title>The Global Catalogue of Microorganisms (GCM) 10K type strain sequencing project: providing services to taxonomists for standard genome sequencing and annotation.</title>
        <authorList>
            <consortium name="The Broad Institute Genomics Platform"/>
            <consortium name="The Broad Institute Genome Sequencing Center for Infectious Disease"/>
            <person name="Wu L."/>
            <person name="Ma J."/>
        </authorList>
    </citation>
    <scope>NUCLEOTIDE SEQUENCE [LARGE SCALE GENOMIC DNA]</scope>
    <source>
        <strain evidence="2 3">JCM 6833</strain>
    </source>
</reference>
<dbReference type="InterPro" id="IPR010852">
    <property type="entry name" value="ABATE"/>
</dbReference>
<dbReference type="Pfam" id="PF11706">
    <property type="entry name" value="zf-CGNR"/>
    <property type="match status" value="1"/>
</dbReference>
<dbReference type="InterPro" id="IPR023286">
    <property type="entry name" value="ABATE_dom_sf"/>
</dbReference>
<dbReference type="InterPro" id="IPR021005">
    <property type="entry name" value="Znf_CGNR"/>
</dbReference>
<protein>
    <submittedName>
        <fullName evidence="2">CGNR zinc finger domain-containing protein</fullName>
    </submittedName>
</protein>
<evidence type="ECO:0000259" key="1">
    <source>
        <dbReference type="Pfam" id="PF11706"/>
    </source>
</evidence>
<accession>A0ABN3QMR1</accession>
<dbReference type="Proteomes" id="UP001501509">
    <property type="component" value="Unassembled WGS sequence"/>
</dbReference>
<gene>
    <name evidence="2" type="ORF">GCM10010411_80440</name>
</gene>
<dbReference type="EMBL" id="BAAATD010000015">
    <property type="protein sequence ID" value="GAA2630524.1"/>
    <property type="molecule type" value="Genomic_DNA"/>
</dbReference>
<evidence type="ECO:0000313" key="2">
    <source>
        <dbReference type="EMBL" id="GAA2630524.1"/>
    </source>
</evidence>
<feature type="domain" description="Zinc finger CGNR" evidence="1">
    <location>
        <begin position="154"/>
        <end position="193"/>
    </location>
</feature>
<dbReference type="SUPFAM" id="SSF160904">
    <property type="entry name" value="Jann2411-like"/>
    <property type="match status" value="1"/>
</dbReference>
<organism evidence="2 3">
    <name type="scientific">Actinomadura fulvescens</name>
    <dbReference type="NCBI Taxonomy" id="46160"/>
    <lineage>
        <taxon>Bacteria</taxon>
        <taxon>Bacillati</taxon>
        <taxon>Actinomycetota</taxon>
        <taxon>Actinomycetes</taxon>
        <taxon>Streptosporangiales</taxon>
        <taxon>Thermomonosporaceae</taxon>
        <taxon>Actinomadura</taxon>
    </lineage>
</organism>
<sequence>MKPEEIEENAAPALGEPLGVEFGNTRYAVRGDVREGLSGAGPLAGWLRAHAAAFGDGLAEAAVRELAETELGRFVALRDAIRDLARRAVHGDEPSPDSLAVLNAAAAAAPRWPRLDLAPPGIAEETAAPPVDAVLAAIARSAIEILGGPLRADLRACGGPGCVLFFVKQHPRREWCSPGCGNRARVSRHYERHRGAR</sequence>
<dbReference type="Pfam" id="PF07336">
    <property type="entry name" value="ABATE"/>
    <property type="match status" value="1"/>
</dbReference>
<dbReference type="Gene3D" id="1.10.3300.10">
    <property type="entry name" value="Jann2411-like domain"/>
    <property type="match status" value="1"/>
</dbReference>
<proteinExistence type="predicted"/>
<dbReference type="RefSeq" id="WP_344547758.1">
    <property type="nucleotide sequence ID" value="NZ_BAAATD010000015.1"/>
</dbReference>
<name>A0ABN3QMR1_9ACTN</name>
<dbReference type="PANTHER" id="PTHR35525">
    <property type="entry name" value="BLL6575 PROTEIN"/>
    <property type="match status" value="1"/>
</dbReference>